<gene>
    <name evidence="2" type="ordered locus">MTR_8g012930</name>
    <name evidence="3" type="ORF">MtrunA17_Chr8g0339791</name>
</gene>
<sequence>MTKFITTSFVLVLIVVAFLNGAYSVDEGEGRGNNKMGNDDPNLYKSEKFGPTIDCAILLYNCLASPIPFVPNPACLLYNQFCAQKPPTPSTLP</sequence>
<proteinExistence type="predicted"/>
<evidence type="ECO:0000313" key="5">
    <source>
        <dbReference type="Proteomes" id="UP000002051"/>
    </source>
</evidence>
<feature type="chain" id="PRO_5014499083" evidence="1">
    <location>
        <begin position="25"/>
        <end position="93"/>
    </location>
</feature>
<dbReference type="Proteomes" id="UP000002051">
    <property type="component" value="Chromosome 8"/>
</dbReference>
<keyword evidence="5" id="KW-1185">Reference proteome</keyword>
<organism evidence="2 5">
    <name type="scientific">Medicago truncatula</name>
    <name type="common">Barrel medic</name>
    <name type="synonym">Medicago tribuloides</name>
    <dbReference type="NCBI Taxonomy" id="3880"/>
    <lineage>
        <taxon>Eukaryota</taxon>
        <taxon>Viridiplantae</taxon>
        <taxon>Streptophyta</taxon>
        <taxon>Embryophyta</taxon>
        <taxon>Tracheophyta</taxon>
        <taxon>Spermatophyta</taxon>
        <taxon>Magnoliopsida</taxon>
        <taxon>eudicotyledons</taxon>
        <taxon>Gunneridae</taxon>
        <taxon>Pentapetalae</taxon>
        <taxon>rosids</taxon>
        <taxon>fabids</taxon>
        <taxon>Fabales</taxon>
        <taxon>Fabaceae</taxon>
        <taxon>Papilionoideae</taxon>
        <taxon>50 kb inversion clade</taxon>
        <taxon>NPAAA clade</taxon>
        <taxon>Hologalegina</taxon>
        <taxon>IRL clade</taxon>
        <taxon>Trifolieae</taxon>
        <taxon>Medicago</taxon>
    </lineage>
</organism>
<evidence type="ECO:0000313" key="2">
    <source>
        <dbReference type="EMBL" id="KEH18180.1"/>
    </source>
</evidence>
<evidence type="ECO:0000256" key="1">
    <source>
        <dbReference type="SAM" id="SignalP"/>
    </source>
</evidence>
<evidence type="ECO:0000313" key="6">
    <source>
        <dbReference type="Proteomes" id="UP000265566"/>
    </source>
</evidence>
<dbReference type="Proteomes" id="UP000265566">
    <property type="component" value="Chromosome 8"/>
</dbReference>
<dbReference type="EMBL" id="CM001224">
    <property type="protein sequence ID" value="KEH18180.1"/>
    <property type="molecule type" value="Genomic_DNA"/>
</dbReference>
<accession>A0A072TXB4</accession>
<evidence type="ECO:0000313" key="3">
    <source>
        <dbReference type="EMBL" id="RHN39059.1"/>
    </source>
</evidence>
<protein>
    <submittedName>
        <fullName evidence="2">RALF-like protein</fullName>
    </submittedName>
</protein>
<dbReference type="HOGENOM" id="CLU_183281_0_0_1"/>
<reference evidence="4" key="3">
    <citation type="submission" date="2015-04" db="UniProtKB">
        <authorList>
            <consortium name="EnsemblPlants"/>
        </authorList>
    </citation>
    <scope>IDENTIFICATION</scope>
    <source>
        <strain evidence="4">cv. Jemalong A17</strain>
    </source>
</reference>
<keyword evidence="1" id="KW-0732">Signal</keyword>
<dbReference type="Gramene" id="rna45051">
    <property type="protein sequence ID" value="RHN39059.1"/>
    <property type="gene ID" value="gene45051"/>
</dbReference>
<dbReference type="EnsemblPlants" id="KEH18180">
    <property type="protein sequence ID" value="KEH18180"/>
    <property type="gene ID" value="MTR_8g012930"/>
</dbReference>
<reference evidence="3" key="5">
    <citation type="journal article" date="2018" name="Nat. Plants">
        <title>Whole-genome landscape of Medicago truncatula symbiotic genes.</title>
        <authorList>
            <person name="Pecrix Y."/>
            <person name="Gamas P."/>
            <person name="Carrere S."/>
        </authorList>
    </citation>
    <scope>NUCLEOTIDE SEQUENCE</scope>
    <source>
        <tissue evidence="3">Leaves</tissue>
    </source>
</reference>
<reference evidence="2 5" key="2">
    <citation type="journal article" date="2014" name="BMC Genomics">
        <title>An improved genome release (version Mt4.0) for the model legume Medicago truncatula.</title>
        <authorList>
            <person name="Tang H."/>
            <person name="Krishnakumar V."/>
            <person name="Bidwell S."/>
            <person name="Rosen B."/>
            <person name="Chan A."/>
            <person name="Zhou S."/>
            <person name="Gentzbittel L."/>
            <person name="Childs K.L."/>
            <person name="Yandell M."/>
            <person name="Gundlach H."/>
            <person name="Mayer K.F."/>
            <person name="Schwartz D.C."/>
            <person name="Town C.D."/>
        </authorList>
    </citation>
    <scope>GENOME REANNOTATION</scope>
    <source>
        <strain evidence="2">A17</strain>
        <strain evidence="4 5">cv. Jemalong A17</strain>
    </source>
</reference>
<evidence type="ECO:0000313" key="4">
    <source>
        <dbReference type="EnsemblPlants" id="KEH18180"/>
    </source>
</evidence>
<reference evidence="2 5" key="1">
    <citation type="journal article" date="2011" name="Nature">
        <title>The Medicago genome provides insight into the evolution of rhizobial symbioses.</title>
        <authorList>
            <person name="Young N.D."/>
            <person name="Debelle F."/>
            <person name="Oldroyd G.E."/>
            <person name="Geurts R."/>
            <person name="Cannon S.B."/>
            <person name="Udvardi M.K."/>
            <person name="Benedito V.A."/>
            <person name="Mayer K.F."/>
            <person name="Gouzy J."/>
            <person name="Schoof H."/>
            <person name="Van de Peer Y."/>
            <person name="Proost S."/>
            <person name="Cook D.R."/>
            <person name="Meyers B.C."/>
            <person name="Spannagl M."/>
            <person name="Cheung F."/>
            <person name="De Mita S."/>
            <person name="Krishnakumar V."/>
            <person name="Gundlach H."/>
            <person name="Zhou S."/>
            <person name="Mudge J."/>
            <person name="Bharti A.K."/>
            <person name="Murray J.D."/>
            <person name="Naoumkina M.A."/>
            <person name="Rosen B."/>
            <person name="Silverstein K.A."/>
            <person name="Tang H."/>
            <person name="Rombauts S."/>
            <person name="Zhao P.X."/>
            <person name="Zhou P."/>
            <person name="Barbe V."/>
            <person name="Bardou P."/>
            <person name="Bechner M."/>
            <person name="Bellec A."/>
            <person name="Berger A."/>
            <person name="Berges H."/>
            <person name="Bidwell S."/>
            <person name="Bisseling T."/>
            <person name="Choisne N."/>
            <person name="Couloux A."/>
            <person name="Denny R."/>
            <person name="Deshpande S."/>
            <person name="Dai X."/>
            <person name="Doyle J.J."/>
            <person name="Dudez A.M."/>
            <person name="Farmer A.D."/>
            <person name="Fouteau S."/>
            <person name="Franken C."/>
            <person name="Gibelin C."/>
            <person name="Gish J."/>
            <person name="Goldstein S."/>
            <person name="Gonzalez A.J."/>
            <person name="Green P.J."/>
            <person name="Hallab A."/>
            <person name="Hartog M."/>
            <person name="Hua A."/>
            <person name="Humphray S.J."/>
            <person name="Jeong D.H."/>
            <person name="Jing Y."/>
            <person name="Jocker A."/>
            <person name="Kenton S.M."/>
            <person name="Kim D.J."/>
            <person name="Klee K."/>
            <person name="Lai H."/>
            <person name="Lang C."/>
            <person name="Lin S."/>
            <person name="Macmil S.L."/>
            <person name="Magdelenat G."/>
            <person name="Matthews L."/>
            <person name="McCorrison J."/>
            <person name="Monaghan E.L."/>
            <person name="Mun J.H."/>
            <person name="Najar F.Z."/>
            <person name="Nicholson C."/>
            <person name="Noirot C."/>
            <person name="O'Bleness M."/>
            <person name="Paule C.R."/>
            <person name="Poulain J."/>
            <person name="Prion F."/>
            <person name="Qin B."/>
            <person name="Qu C."/>
            <person name="Retzel E.F."/>
            <person name="Riddle C."/>
            <person name="Sallet E."/>
            <person name="Samain S."/>
            <person name="Samson N."/>
            <person name="Sanders I."/>
            <person name="Saurat O."/>
            <person name="Scarpelli C."/>
            <person name="Schiex T."/>
            <person name="Segurens B."/>
            <person name="Severin A.J."/>
            <person name="Sherrier D.J."/>
            <person name="Shi R."/>
            <person name="Sims S."/>
            <person name="Singer S.R."/>
            <person name="Sinharoy S."/>
            <person name="Sterck L."/>
            <person name="Viollet A."/>
            <person name="Wang B.B."/>
            <person name="Wang K."/>
            <person name="Wang M."/>
            <person name="Wang X."/>
            <person name="Warfsmann J."/>
            <person name="Weissenbach J."/>
            <person name="White D.D."/>
            <person name="White J.D."/>
            <person name="Wiley G.B."/>
            <person name="Wincker P."/>
            <person name="Xing Y."/>
            <person name="Yang L."/>
            <person name="Yao Z."/>
            <person name="Ying F."/>
            <person name="Zhai J."/>
            <person name="Zhou L."/>
            <person name="Zuber A."/>
            <person name="Denarie J."/>
            <person name="Dixon R.A."/>
            <person name="May G.D."/>
            <person name="Schwartz D.C."/>
            <person name="Rogers J."/>
            <person name="Quetier F."/>
            <person name="Town C.D."/>
            <person name="Roe B.A."/>
        </authorList>
    </citation>
    <scope>NUCLEOTIDE SEQUENCE [LARGE SCALE GENOMIC DNA]</scope>
    <source>
        <strain evidence="2">A17</strain>
        <strain evidence="4 5">cv. Jemalong A17</strain>
    </source>
</reference>
<name>A0A072TXB4_MEDTR</name>
<reference evidence="6" key="4">
    <citation type="journal article" date="2018" name="Nat. Plants">
        <title>Whole-genome landscape of Medicago truncatula symbiotic genes.</title>
        <authorList>
            <person name="Pecrix Y."/>
            <person name="Staton S.E."/>
            <person name="Sallet E."/>
            <person name="Lelandais-Briere C."/>
            <person name="Moreau S."/>
            <person name="Carrere S."/>
            <person name="Blein T."/>
            <person name="Jardinaud M.F."/>
            <person name="Latrasse D."/>
            <person name="Zouine M."/>
            <person name="Zahm M."/>
            <person name="Kreplak J."/>
            <person name="Mayjonade B."/>
            <person name="Satge C."/>
            <person name="Perez M."/>
            <person name="Cauet S."/>
            <person name="Marande W."/>
            <person name="Chantry-Darmon C."/>
            <person name="Lopez-Roques C."/>
            <person name="Bouchez O."/>
            <person name="Berard A."/>
            <person name="Debelle F."/>
            <person name="Munos S."/>
            <person name="Bendahmane A."/>
            <person name="Berges H."/>
            <person name="Niebel A."/>
            <person name="Buitink J."/>
            <person name="Frugier F."/>
            <person name="Benhamed M."/>
            <person name="Crespi M."/>
            <person name="Gouzy J."/>
            <person name="Gamas P."/>
        </authorList>
    </citation>
    <scope>NUCLEOTIDE SEQUENCE [LARGE SCALE GENOMIC DNA]</scope>
    <source>
        <strain evidence="6">cv. Jemalong A17</strain>
    </source>
</reference>
<dbReference type="AlphaFoldDB" id="A0A072TXB4"/>
<dbReference type="EMBL" id="PSQE01000008">
    <property type="protein sequence ID" value="RHN39059.1"/>
    <property type="molecule type" value="Genomic_DNA"/>
</dbReference>
<feature type="signal peptide" evidence="1">
    <location>
        <begin position="1"/>
        <end position="24"/>
    </location>
</feature>